<dbReference type="InterPro" id="IPR050281">
    <property type="entry name" value="Flavin_monoamine_oxidase"/>
</dbReference>
<reference evidence="5 6" key="1">
    <citation type="journal article" date="2008" name="Genome Biol.">
        <title>The genome sequence of the model ascomycete fungus Podospora anserina.</title>
        <authorList>
            <person name="Espagne E."/>
            <person name="Lespinet O."/>
            <person name="Malagnac F."/>
            <person name="Da Silva C."/>
            <person name="Jaillon O."/>
            <person name="Porcel B.M."/>
            <person name="Couloux A."/>
            <person name="Aury J.-M."/>
            <person name="Segurens B."/>
            <person name="Poulain J."/>
            <person name="Anthouard V."/>
            <person name="Grossetete S."/>
            <person name="Khalili H."/>
            <person name="Coppin E."/>
            <person name="Dequard-Chablat M."/>
            <person name="Picard M."/>
            <person name="Contamine V."/>
            <person name="Arnaise S."/>
            <person name="Bourdais A."/>
            <person name="Berteaux-Lecellier V."/>
            <person name="Gautheret D."/>
            <person name="de Vries R.P."/>
            <person name="Battaglia E."/>
            <person name="Coutinho P.M."/>
            <person name="Danchin E.G.J."/>
            <person name="Henrissat B."/>
            <person name="El Khoury R."/>
            <person name="Sainsard-Chanet A."/>
            <person name="Boivin A."/>
            <person name="Pinan-Lucarre B."/>
            <person name="Sellem C.H."/>
            <person name="Debuchy R."/>
            <person name="Wincker P."/>
            <person name="Weissenbach J."/>
            <person name="Silar P."/>
        </authorList>
    </citation>
    <scope>NUCLEOTIDE SEQUENCE [LARGE SCALE GENOMIC DNA]</scope>
    <source>
        <strain evidence="6">S / ATCC MYA-4624 / DSM 980 / FGSC 10383</strain>
    </source>
</reference>
<dbReference type="Proteomes" id="UP000001197">
    <property type="component" value="Chromosome 6"/>
</dbReference>
<sequence>MMLKFRGIDFDVVEASDHVGGRCATHSFVGVGPDCAHDYYDMGAMRIPKIGSMKSTLNLIKSPSLLNIPDSLVEYVYTVYTVDCQGNPTYYEPFCYWYQNKDSPECVSPNCSKMLSKMCSRSSSPRYKSTSTRDRTTTPPGIFSCFLPPASFNRALTETLSDYADFVQTDQKGWFRVEGGMSFVTDTMAARLKSTIWPQAGATSIDVSLSTPAVAMSLASDGRTIQVTTGGEKSSTNSYDMVFNTTALGPLQQMDLSGLNLDRDILDGIRALSYDRATKVAINFNKRWWTGFYPNADAMHRGGGVSSSDFPLGFTVYPSWDNGDGTNVLIASCAWAQDASRMAALVPDYTDPSTPTPSYAGPIAAVCLEGLVKLWAGRQEAPTLKDLHDYYITHYAWAWSHDLCTCGTFALFGPGRFQNIYPNAHYAWISGALDSVLFSVIKFLAARSTESPDVATKALKLLASDSNPDKKHFEKNERGEHPEGDERLAYWCAEASAMK</sequence>
<dbReference type="GO" id="GO:0050660">
    <property type="term" value="F:flavin adenine dinucleotide binding"/>
    <property type="evidence" value="ECO:0007669"/>
    <property type="project" value="TreeGrafter"/>
</dbReference>
<dbReference type="EMBL" id="FO904941">
    <property type="protein sequence ID" value="CDP30801.1"/>
    <property type="molecule type" value="Genomic_DNA"/>
</dbReference>
<dbReference type="InterPro" id="IPR036188">
    <property type="entry name" value="FAD/NAD-bd_sf"/>
</dbReference>
<dbReference type="Gene3D" id="3.90.660.10">
    <property type="match status" value="1"/>
</dbReference>
<dbReference type="InParanoid" id="A0A090CPP3"/>
<comment type="similarity">
    <text evidence="1">Belongs to the flavin monoamine oxidase family.</text>
</comment>
<organism evidence="5 6">
    <name type="scientific">Podospora anserina (strain S / ATCC MYA-4624 / DSM 980 / FGSC 10383)</name>
    <name type="common">Pleurage anserina</name>
    <dbReference type="NCBI Taxonomy" id="515849"/>
    <lineage>
        <taxon>Eukaryota</taxon>
        <taxon>Fungi</taxon>
        <taxon>Dikarya</taxon>
        <taxon>Ascomycota</taxon>
        <taxon>Pezizomycotina</taxon>
        <taxon>Sordariomycetes</taxon>
        <taxon>Sordariomycetidae</taxon>
        <taxon>Sordariales</taxon>
        <taxon>Podosporaceae</taxon>
        <taxon>Podospora</taxon>
        <taxon>Podospora anserina</taxon>
    </lineage>
</organism>
<dbReference type="AlphaFoldDB" id="A0A090CPP3"/>
<dbReference type="InterPro" id="IPR002937">
    <property type="entry name" value="Amino_oxidase"/>
</dbReference>
<dbReference type="SUPFAM" id="SSF51905">
    <property type="entry name" value="FAD/NAD(P)-binding domain"/>
    <property type="match status" value="1"/>
</dbReference>
<reference evidence="6" key="2">
    <citation type="journal article" date="2014" name="Genetics">
        <title>Maintaining two mating types: Structure of the mating type locus and its role in heterokaryosis in Podospora anserina.</title>
        <authorList>
            <person name="Grognet P."/>
            <person name="Bidard F."/>
            <person name="Kuchly C."/>
            <person name="Tong L.C.H."/>
            <person name="Coppin E."/>
            <person name="Benkhali J.A."/>
            <person name="Couloux A."/>
            <person name="Wincker P."/>
            <person name="Debuchy R."/>
            <person name="Silar P."/>
        </authorList>
    </citation>
    <scope>GENOME REANNOTATION</scope>
    <source>
        <strain evidence="6">S / ATCC MYA-4624 / DSM 980 / FGSC 10383</strain>
    </source>
</reference>
<name>A0A090CPP3_PODAN</name>
<evidence type="ECO:0000259" key="4">
    <source>
        <dbReference type="Pfam" id="PF01593"/>
    </source>
</evidence>
<dbReference type="SUPFAM" id="SSF54373">
    <property type="entry name" value="FAD-linked reductases, C-terminal domain"/>
    <property type="match status" value="1"/>
</dbReference>
<keyword evidence="2" id="KW-0560">Oxidoreductase</keyword>
<accession>A0A090CPP3</accession>
<proteinExistence type="inferred from homology"/>
<evidence type="ECO:0000313" key="5">
    <source>
        <dbReference type="EMBL" id="CDP30801.1"/>
    </source>
</evidence>
<dbReference type="GO" id="GO:0006338">
    <property type="term" value="P:chromatin remodeling"/>
    <property type="evidence" value="ECO:0007669"/>
    <property type="project" value="TreeGrafter"/>
</dbReference>
<evidence type="ECO:0000313" key="6">
    <source>
        <dbReference type="Proteomes" id="UP000001197"/>
    </source>
</evidence>
<protein>
    <submittedName>
        <fullName evidence="5">L-amino acid oxidase</fullName>
    </submittedName>
</protein>
<dbReference type="PANTHER" id="PTHR10742:SF386">
    <property type="entry name" value="LYSINE-SPECIFIC HISTONE DEMETHYLASE 1A"/>
    <property type="match status" value="1"/>
</dbReference>
<evidence type="ECO:0000256" key="2">
    <source>
        <dbReference type="ARBA" id="ARBA00023002"/>
    </source>
</evidence>
<keyword evidence="6" id="KW-1185">Reference proteome</keyword>
<dbReference type="GO" id="GO:0003682">
    <property type="term" value="F:chromatin binding"/>
    <property type="evidence" value="ECO:0007669"/>
    <property type="project" value="TreeGrafter"/>
</dbReference>
<dbReference type="eggNOG" id="ENOG502QWMG">
    <property type="taxonomic scope" value="Eukaryota"/>
</dbReference>
<dbReference type="PANTHER" id="PTHR10742">
    <property type="entry name" value="FLAVIN MONOAMINE OXIDASE"/>
    <property type="match status" value="1"/>
</dbReference>
<evidence type="ECO:0000256" key="3">
    <source>
        <dbReference type="SAM" id="MobiDB-lite"/>
    </source>
</evidence>
<feature type="region of interest" description="Disordered" evidence="3">
    <location>
        <begin position="467"/>
        <end position="486"/>
    </location>
</feature>
<dbReference type="Pfam" id="PF01593">
    <property type="entry name" value="Amino_oxidase"/>
    <property type="match status" value="1"/>
</dbReference>
<evidence type="ECO:0000256" key="1">
    <source>
        <dbReference type="ARBA" id="ARBA00005995"/>
    </source>
</evidence>
<feature type="domain" description="Amine oxidase" evidence="4">
    <location>
        <begin position="4"/>
        <end position="345"/>
    </location>
</feature>
<dbReference type="GO" id="GO:0016491">
    <property type="term" value="F:oxidoreductase activity"/>
    <property type="evidence" value="ECO:0007669"/>
    <property type="project" value="UniProtKB-KW"/>
</dbReference>